<gene>
    <name evidence="1" type="ORF">LTS18_014179</name>
</gene>
<reference evidence="1" key="1">
    <citation type="submission" date="2024-09" db="EMBL/GenBank/DDBJ databases">
        <title>Black Yeasts Isolated from many extreme environments.</title>
        <authorList>
            <person name="Coleine C."/>
            <person name="Stajich J.E."/>
            <person name="Selbmann L."/>
        </authorList>
    </citation>
    <scope>NUCLEOTIDE SEQUENCE</scope>
    <source>
        <strain evidence="1">CCFEE 5737</strain>
    </source>
</reference>
<name>A0ACC3DD42_9PEZI</name>
<protein>
    <submittedName>
        <fullName evidence="1">Uncharacterized protein</fullName>
    </submittedName>
</protein>
<organism evidence="1 2">
    <name type="scientific">Coniosporium uncinatum</name>
    <dbReference type="NCBI Taxonomy" id="93489"/>
    <lineage>
        <taxon>Eukaryota</taxon>
        <taxon>Fungi</taxon>
        <taxon>Dikarya</taxon>
        <taxon>Ascomycota</taxon>
        <taxon>Pezizomycotina</taxon>
        <taxon>Dothideomycetes</taxon>
        <taxon>Dothideomycetes incertae sedis</taxon>
        <taxon>Coniosporium</taxon>
    </lineage>
</organism>
<comment type="caution">
    <text evidence="1">The sequence shown here is derived from an EMBL/GenBank/DDBJ whole genome shotgun (WGS) entry which is preliminary data.</text>
</comment>
<accession>A0ACC3DD42</accession>
<keyword evidence="2" id="KW-1185">Reference proteome</keyword>
<sequence length="135" mass="15410">MKILKRTSHTLESLTVDMRKAISMKVHINNGEPLIYQQEDLNAFSQFHRLRSLGLAVLYGEEEYPNHTCDLLGWNEDEERVQFSSTMEALSECPRLELLHCFNVPQAIEEAGDDPEIDKSLFMPIMTHMASTAIG</sequence>
<evidence type="ECO:0000313" key="1">
    <source>
        <dbReference type="EMBL" id="KAK3065335.1"/>
    </source>
</evidence>
<dbReference type="EMBL" id="JAWDJW010006338">
    <property type="protein sequence ID" value="KAK3065335.1"/>
    <property type="molecule type" value="Genomic_DNA"/>
</dbReference>
<proteinExistence type="predicted"/>
<dbReference type="Proteomes" id="UP001186974">
    <property type="component" value="Unassembled WGS sequence"/>
</dbReference>
<evidence type="ECO:0000313" key="2">
    <source>
        <dbReference type="Proteomes" id="UP001186974"/>
    </source>
</evidence>